<sequence length="149" mass="17168">MLNKFLTLYQMKQFIHKSMAVFMAAVVLMTTMSFTVDMHYCGDTLVDFSFIQQVETCGMEKEQVTPSCEKQMVSQKSCCSDEQMVKQGQDDLKTSFDTLSFEKQTFIAAFTYSYIKLFEGTASTDVSYKDYPPPFVKRDVQVLHQTFLI</sequence>
<name>A0A081DBY5_NONUL</name>
<dbReference type="InterPro" id="IPR058512">
    <property type="entry name" value="DUF8199"/>
</dbReference>
<gene>
    <name evidence="1" type="ORF">JCM19296_2028</name>
</gene>
<evidence type="ECO:0008006" key="3">
    <source>
        <dbReference type="Google" id="ProtNLM"/>
    </source>
</evidence>
<dbReference type="Proteomes" id="UP000028980">
    <property type="component" value="Unassembled WGS sequence"/>
</dbReference>
<dbReference type="AlphaFoldDB" id="A0A081DBY5"/>
<dbReference type="InterPro" id="IPR058060">
    <property type="entry name" value="HYC_CC_PP"/>
</dbReference>
<dbReference type="NCBIfam" id="NF047658">
    <property type="entry name" value="HYC_CC_PP"/>
    <property type="match status" value="1"/>
</dbReference>
<organism evidence="1 2">
    <name type="scientific">Nonlabens ulvanivorans</name>
    <name type="common">Persicivirga ulvanivorans</name>
    <dbReference type="NCBI Taxonomy" id="906888"/>
    <lineage>
        <taxon>Bacteria</taxon>
        <taxon>Pseudomonadati</taxon>
        <taxon>Bacteroidota</taxon>
        <taxon>Flavobacteriia</taxon>
        <taxon>Flavobacteriales</taxon>
        <taxon>Flavobacteriaceae</taxon>
        <taxon>Nonlabens</taxon>
    </lineage>
</organism>
<evidence type="ECO:0000313" key="2">
    <source>
        <dbReference type="Proteomes" id="UP000028980"/>
    </source>
</evidence>
<accession>A0A081DBY5</accession>
<dbReference type="EMBL" id="BBLG01000004">
    <property type="protein sequence ID" value="GAK76431.1"/>
    <property type="molecule type" value="Genomic_DNA"/>
</dbReference>
<comment type="caution">
    <text evidence="1">The sequence shown here is derived from an EMBL/GenBank/DDBJ whole genome shotgun (WGS) entry which is preliminary data.</text>
</comment>
<proteinExistence type="predicted"/>
<dbReference type="Pfam" id="PF26622">
    <property type="entry name" value="DUF8199"/>
    <property type="match status" value="1"/>
</dbReference>
<evidence type="ECO:0000313" key="1">
    <source>
        <dbReference type="EMBL" id="GAK76431.1"/>
    </source>
</evidence>
<reference evidence="1 2" key="1">
    <citation type="journal article" date="2014" name="Genome Announc.">
        <title>Draft Genome Sequences of Marine Flavobacterium Nonlabens Strains NR17, NR24, NR27, NR32, NR33, and Ara13.</title>
        <authorList>
            <person name="Nakanishi M."/>
            <person name="Meirelles P."/>
            <person name="Suzuki R."/>
            <person name="Takatani N."/>
            <person name="Mino S."/>
            <person name="Suda W."/>
            <person name="Oshima K."/>
            <person name="Hattori M."/>
            <person name="Ohkuma M."/>
            <person name="Hosokawa M."/>
            <person name="Miyashita K."/>
            <person name="Thompson F.L."/>
            <person name="Niwa A."/>
            <person name="Sawabe T."/>
            <person name="Sawabe T."/>
        </authorList>
    </citation>
    <scope>NUCLEOTIDE SEQUENCE [LARGE SCALE GENOMIC DNA]</scope>
    <source>
        <strain evidence="2">JCM19296</strain>
    </source>
</reference>
<protein>
    <recommendedName>
        <fullName evidence="3">Secreted protein</fullName>
    </recommendedName>
</protein>